<dbReference type="GO" id="GO:0051301">
    <property type="term" value="P:cell division"/>
    <property type="evidence" value="ECO:0007669"/>
    <property type="project" value="UniProtKB-KW"/>
</dbReference>
<dbReference type="Gene3D" id="3.30.70.3040">
    <property type="match status" value="1"/>
</dbReference>
<dbReference type="PIRSF" id="PIRSF003097">
    <property type="entry name" value="FtsX"/>
    <property type="match status" value="1"/>
</dbReference>
<gene>
    <name evidence="13" type="ORF">IC807_11610</name>
</gene>
<evidence type="ECO:0000256" key="6">
    <source>
        <dbReference type="ARBA" id="ARBA00022692"/>
    </source>
</evidence>
<keyword evidence="14" id="KW-1185">Reference proteome</keyword>
<dbReference type="KEGG" id="gza:IC807_11610"/>
<keyword evidence="5 10" id="KW-0132">Cell division</keyword>
<keyword evidence="6" id="KW-0812">Transmembrane</keyword>
<evidence type="ECO:0000259" key="11">
    <source>
        <dbReference type="Pfam" id="PF02687"/>
    </source>
</evidence>
<dbReference type="EMBL" id="CP061470">
    <property type="protein sequence ID" value="QNU17090.1"/>
    <property type="molecule type" value="Genomic_DNA"/>
</dbReference>
<evidence type="ECO:0000256" key="2">
    <source>
        <dbReference type="ARBA" id="ARBA00007379"/>
    </source>
</evidence>
<accession>A0A1V9CGC3</accession>
<evidence type="ECO:0000256" key="4">
    <source>
        <dbReference type="ARBA" id="ARBA00022475"/>
    </source>
</evidence>
<evidence type="ECO:0000256" key="7">
    <source>
        <dbReference type="ARBA" id="ARBA00022989"/>
    </source>
</evidence>
<evidence type="ECO:0000256" key="1">
    <source>
        <dbReference type="ARBA" id="ARBA00004651"/>
    </source>
</evidence>
<dbReference type="PANTHER" id="PTHR47755:SF1">
    <property type="entry name" value="CELL DIVISION PROTEIN FTSX"/>
    <property type="match status" value="1"/>
</dbReference>
<dbReference type="PANTHER" id="PTHR47755">
    <property type="entry name" value="CELL DIVISION PROTEIN FTSX"/>
    <property type="match status" value="1"/>
</dbReference>
<keyword evidence="4 10" id="KW-1003">Cell membrane</keyword>
<evidence type="ECO:0000313" key="13">
    <source>
        <dbReference type="EMBL" id="QNU17090.1"/>
    </source>
</evidence>
<proteinExistence type="inferred from homology"/>
<keyword evidence="7" id="KW-1133">Transmembrane helix</keyword>
<comment type="similarity">
    <text evidence="2 10">Belongs to the ABC-4 integral membrane protein family. FtsX subfamily.</text>
</comment>
<dbReference type="GO" id="GO:0005886">
    <property type="term" value="C:plasma membrane"/>
    <property type="evidence" value="ECO:0007669"/>
    <property type="project" value="UniProtKB-SubCell"/>
</dbReference>
<dbReference type="AlphaFoldDB" id="A0A1V9CGC3"/>
<dbReference type="Pfam" id="PF02687">
    <property type="entry name" value="FtsX"/>
    <property type="match status" value="1"/>
</dbReference>
<name>A0A1V9CGC3_9BACL</name>
<comment type="function">
    <text evidence="10">Part of the ABC transporter FtsEX involved in asymmetric cellular division facilitating the initiation of sporulation.</text>
</comment>
<dbReference type="InterPro" id="IPR004513">
    <property type="entry name" value="FtsX"/>
</dbReference>
<reference evidence="13 14" key="1">
    <citation type="submission" date="2020-09" db="EMBL/GenBank/DDBJ databases">
        <title>Complete Geobacillus genomes through the use of hybrid genome assembly.</title>
        <authorList>
            <person name="Vera D.L."/>
            <person name="Venkateswaran K."/>
            <person name="Singh N.K."/>
            <person name="Landry K."/>
        </authorList>
    </citation>
    <scope>NUCLEOTIDE SEQUENCE [LARGE SCALE GENOMIC DNA]</scope>
    <source>
        <strain evidence="13 14">SURF-189</strain>
    </source>
</reference>
<dbReference type="InterPro" id="IPR040690">
    <property type="entry name" value="FtsX_ECD"/>
</dbReference>
<evidence type="ECO:0000259" key="12">
    <source>
        <dbReference type="Pfam" id="PF18075"/>
    </source>
</evidence>
<comment type="subcellular location">
    <subcellularLocation>
        <location evidence="1">Cell membrane</location>
        <topology evidence="1">Multi-pass membrane protein</topology>
    </subcellularLocation>
</comment>
<evidence type="ECO:0000313" key="14">
    <source>
        <dbReference type="Proteomes" id="UP000516388"/>
    </source>
</evidence>
<evidence type="ECO:0000256" key="9">
    <source>
        <dbReference type="ARBA" id="ARBA00023306"/>
    </source>
</evidence>
<evidence type="ECO:0000256" key="5">
    <source>
        <dbReference type="ARBA" id="ARBA00022618"/>
    </source>
</evidence>
<evidence type="ECO:0000256" key="3">
    <source>
        <dbReference type="ARBA" id="ARBA00021907"/>
    </source>
</evidence>
<keyword evidence="9 10" id="KW-0131">Cell cycle</keyword>
<keyword evidence="8 10" id="KW-0472">Membrane</keyword>
<sequence length="297" mass="33703">MTLHTFKRHVRESIKSLGRNGWMTFASASAVTVTLLLVGVFFVVMFNINHFAQKVENDVEIRVHIELTADNQQKNALRRQIEAIPNVKEVGYSSKDEELKRLIKSMGEEGSSFRLFEQDNPLSDVYVVKAAHPQDTVKIAKQIETLPFVHKVNYGQGTVEKLFDALKVARNVGLVLILGLLFTAMFLISNTIKITIFARRREIEIMRLVGATNGFIRWPFFLEGLWLGMLGALFPIAALSIVYYNVYQVYEQRVSLPFFELLPFSPFMWQLSALLLAIGAGIGIWGSVMSVRKFLKV</sequence>
<dbReference type="Pfam" id="PF18075">
    <property type="entry name" value="FtsX_ECD"/>
    <property type="match status" value="1"/>
</dbReference>
<dbReference type="NCBIfam" id="NF038347">
    <property type="entry name" value="FtsX_Gpos"/>
    <property type="match status" value="1"/>
</dbReference>
<feature type="domain" description="FtsX extracellular" evidence="12">
    <location>
        <begin position="59"/>
        <end position="152"/>
    </location>
</feature>
<protein>
    <recommendedName>
        <fullName evidence="3 10">Cell division protein FtsX</fullName>
    </recommendedName>
</protein>
<evidence type="ECO:0000256" key="8">
    <source>
        <dbReference type="ARBA" id="ARBA00023136"/>
    </source>
</evidence>
<organism evidence="13 14">
    <name type="scientific">Geobacillus zalihae</name>
    <dbReference type="NCBI Taxonomy" id="213419"/>
    <lineage>
        <taxon>Bacteria</taxon>
        <taxon>Bacillati</taxon>
        <taxon>Bacillota</taxon>
        <taxon>Bacilli</taxon>
        <taxon>Bacillales</taxon>
        <taxon>Anoxybacillaceae</taxon>
        <taxon>Geobacillus</taxon>
    </lineage>
</organism>
<dbReference type="InterPro" id="IPR003838">
    <property type="entry name" value="ABC3_permease_C"/>
</dbReference>
<dbReference type="InterPro" id="IPR058204">
    <property type="entry name" value="FtsX_firmicutes-type"/>
</dbReference>
<evidence type="ECO:0000256" key="10">
    <source>
        <dbReference type="PIRNR" id="PIRNR003097"/>
    </source>
</evidence>
<feature type="domain" description="ABC3 transporter permease C-terminal" evidence="11">
    <location>
        <begin position="175"/>
        <end position="284"/>
    </location>
</feature>
<dbReference type="Proteomes" id="UP000516388">
    <property type="component" value="Chromosome"/>
</dbReference>
<dbReference type="RefSeq" id="WP_081132551.1">
    <property type="nucleotide sequence ID" value="NZ_CP061470.1"/>
</dbReference>